<organism evidence="1">
    <name type="scientific">viral metagenome</name>
    <dbReference type="NCBI Taxonomy" id="1070528"/>
    <lineage>
        <taxon>unclassified sequences</taxon>
        <taxon>metagenomes</taxon>
        <taxon>organismal metagenomes</taxon>
    </lineage>
</organism>
<proteinExistence type="predicted"/>
<evidence type="ECO:0000313" key="1">
    <source>
        <dbReference type="EMBL" id="QJA56803.1"/>
    </source>
</evidence>
<evidence type="ECO:0008006" key="2">
    <source>
        <dbReference type="Google" id="ProtNLM"/>
    </source>
</evidence>
<dbReference type="AlphaFoldDB" id="A0A6M3IHC0"/>
<protein>
    <recommendedName>
        <fullName evidence="2">PD-(D/E)XK nuclease superfamily protein</fullName>
    </recommendedName>
</protein>
<dbReference type="EMBL" id="MT141239">
    <property type="protein sequence ID" value="QJA56803.1"/>
    <property type="molecule type" value="Genomic_DNA"/>
</dbReference>
<gene>
    <name evidence="1" type="ORF">MM415B01788_0016</name>
</gene>
<sequence length="238" mass="27233">MKSIYSDELYQEVLGKMRERLNSGDRAEGIHLSDLSLCLNKYYLRNKHGEQRLGDDEVVLFGFGRTGEVWLRGSFDDAVPVQCEGIWCSVDHFGETMPWEIKVTKMSVNTPVPEHWLVQMMAYCYANWQTYGCREPESGKLTDALGDYCMFANVRMCVMGDYKKMRGITIVPEVLVFEEEEVMDNWMWLQGRKEVLLSGVLPSSVIGDFEGRASTFNQCDKCLYEGFCPASSKGMSKR</sequence>
<dbReference type="Gene3D" id="3.90.320.10">
    <property type="match status" value="1"/>
</dbReference>
<dbReference type="InterPro" id="IPR011604">
    <property type="entry name" value="PDDEXK-like_dom_sf"/>
</dbReference>
<name>A0A6M3IHC0_9ZZZZ</name>
<reference evidence="1" key="1">
    <citation type="submission" date="2020-03" db="EMBL/GenBank/DDBJ databases">
        <title>The deep terrestrial virosphere.</title>
        <authorList>
            <person name="Holmfeldt K."/>
            <person name="Nilsson E."/>
            <person name="Simone D."/>
            <person name="Lopez-Fernandez M."/>
            <person name="Wu X."/>
            <person name="de Brujin I."/>
            <person name="Lundin D."/>
            <person name="Andersson A."/>
            <person name="Bertilsson S."/>
            <person name="Dopson M."/>
        </authorList>
    </citation>
    <scope>NUCLEOTIDE SEQUENCE</scope>
    <source>
        <strain evidence="1">MM415B01788</strain>
    </source>
</reference>
<accession>A0A6M3IHC0</accession>